<evidence type="ECO:0000256" key="3">
    <source>
        <dbReference type="ARBA" id="ARBA00007249"/>
    </source>
</evidence>
<dbReference type="GO" id="GO:0005737">
    <property type="term" value="C:cytoplasm"/>
    <property type="evidence" value="ECO:0007669"/>
    <property type="project" value="UniProtKB-SubCell"/>
</dbReference>
<name>M7ZHQ3_TRIUA</name>
<evidence type="ECO:0000313" key="7">
    <source>
        <dbReference type="EMBL" id="EMS51925.1"/>
    </source>
</evidence>
<organism evidence="7">
    <name type="scientific">Triticum urartu</name>
    <name type="common">Red wild einkorn</name>
    <name type="synonym">Crithodium urartu</name>
    <dbReference type="NCBI Taxonomy" id="4572"/>
    <lineage>
        <taxon>Eukaryota</taxon>
        <taxon>Viridiplantae</taxon>
        <taxon>Streptophyta</taxon>
        <taxon>Embryophyta</taxon>
        <taxon>Tracheophyta</taxon>
        <taxon>Spermatophyta</taxon>
        <taxon>Magnoliopsida</taxon>
        <taxon>Liliopsida</taxon>
        <taxon>Poales</taxon>
        <taxon>Poaceae</taxon>
        <taxon>BOP clade</taxon>
        <taxon>Pooideae</taxon>
        <taxon>Triticodae</taxon>
        <taxon>Triticeae</taxon>
        <taxon>Triticinae</taxon>
        <taxon>Triticum</taxon>
    </lineage>
</organism>
<dbReference type="Gene3D" id="2.40.30.10">
    <property type="entry name" value="Translation factors"/>
    <property type="match status" value="2"/>
</dbReference>
<dbReference type="Pfam" id="PF00009">
    <property type="entry name" value="GTP_EFTU"/>
    <property type="match status" value="1"/>
</dbReference>
<dbReference type="Gene3D" id="3.40.50.300">
    <property type="entry name" value="P-loop containing nucleotide triphosphate hydrolases"/>
    <property type="match status" value="1"/>
</dbReference>
<dbReference type="InterPro" id="IPR027417">
    <property type="entry name" value="P-loop_NTPase"/>
</dbReference>
<dbReference type="InterPro" id="IPR009000">
    <property type="entry name" value="Transl_B-barrel_sf"/>
</dbReference>
<keyword evidence="4" id="KW-0963">Cytoplasm</keyword>
<evidence type="ECO:0000256" key="2">
    <source>
        <dbReference type="ARBA" id="ARBA00004496"/>
    </source>
</evidence>
<evidence type="ECO:0000256" key="5">
    <source>
        <dbReference type="ARBA" id="ARBA00022741"/>
    </source>
</evidence>
<dbReference type="InterPro" id="IPR009001">
    <property type="entry name" value="Transl_elong_EF1A/Init_IF2_C"/>
</dbReference>
<dbReference type="EMBL" id="KD213566">
    <property type="protein sequence ID" value="EMS51925.1"/>
    <property type="molecule type" value="Genomic_DNA"/>
</dbReference>
<proteinExistence type="inferred from homology"/>
<dbReference type="CDD" id="cd01883">
    <property type="entry name" value="EF1_alpha"/>
    <property type="match status" value="1"/>
</dbReference>
<dbReference type="FunFam" id="2.40.30.10:FF:000020">
    <property type="entry name" value="Translation elongation factor EF-1"/>
    <property type="match status" value="1"/>
</dbReference>
<keyword evidence="6" id="KW-0342">GTP-binding</keyword>
<dbReference type="SUPFAM" id="SSF52540">
    <property type="entry name" value="P-loop containing nucleoside triphosphate hydrolases"/>
    <property type="match status" value="1"/>
</dbReference>
<dbReference type="PANTHER" id="PTHR23115">
    <property type="entry name" value="TRANSLATION FACTOR"/>
    <property type="match status" value="1"/>
</dbReference>
<gene>
    <name evidence="7" type="ORF">TRIUR3_08226</name>
</gene>
<dbReference type="SUPFAM" id="SSF50465">
    <property type="entry name" value="EF-Tu/eEF-1alpha/eIF2-gamma C-terminal domain"/>
    <property type="match status" value="2"/>
</dbReference>
<protein>
    <submittedName>
        <fullName evidence="7">HBS1-like protein</fullName>
    </submittedName>
</protein>
<evidence type="ECO:0000256" key="6">
    <source>
        <dbReference type="ARBA" id="ARBA00023134"/>
    </source>
</evidence>
<dbReference type="InterPro" id="IPR000795">
    <property type="entry name" value="T_Tr_GTP-bd_dom"/>
</dbReference>
<reference evidence="7" key="1">
    <citation type="journal article" date="2013" name="Nature">
        <title>Draft genome of the wheat A-genome progenitor Triticum urartu.</title>
        <authorList>
            <person name="Ling H.Q."/>
            <person name="Zhao S."/>
            <person name="Liu D."/>
            <person name="Wang J."/>
            <person name="Sun H."/>
            <person name="Zhang C."/>
            <person name="Fan H."/>
            <person name="Li D."/>
            <person name="Dong L."/>
            <person name="Tao Y."/>
            <person name="Gao C."/>
            <person name="Wu H."/>
            <person name="Li Y."/>
            <person name="Cui Y."/>
            <person name="Guo X."/>
            <person name="Zheng S."/>
            <person name="Wang B."/>
            <person name="Yu K."/>
            <person name="Liang Q."/>
            <person name="Yang W."/>
            <person name="Lou X."/>
            <person name="Chen J."/>
            <person name="Feng M."/>
            <person name="Jian J."/>
            <person name="Zhang X."/>
            <person name="Luo G."/>
            <person name="Jiang Y."/>
            <person name="Liu J."/>
            <person name="Wang Z."/>
            <person name="Sha Y."/>
            <person name="Zhang B."/>
            <person name="Wu H."/>
            <person name="Tang D."/>
            <person name="Shen Q."/>
            <person name="Xue P."/>
            <person name="Zou S."/>
            <person name="Wang X."/>
            <person name="Liu X."/>
            <person name="Wang F."/>
            <person name="Yang Y."/>
            <person name="An X."/>
            <person name="Dong Z."/>
            <person name="Zhang K."/>
            <person name="Zhang X."/>
            <person name="Luo M.C."/>
            <person name="Dvorak J."/>
            <person name="Tong Y."/>
            <person name="Wang J."/>
            <person name="Yang H."/>
            <person name="Li Z."/>
            <person name="Wang D."/>
            <person name="Zhang A."/>
            <person name="Wang J."/>
        </authorList>
    </citation>
    <scope>NUCLEOTIDE SEQUENCE</scope>
</reference>
<dbReference type="GO" id="GO:0005525">
    <property type="term" value="F:GTP binding"/>
    <property type="evidence" value="ECO:0007669"/>
    <property type="project" value="UniProtKB-KW"/>
</dbReference>
<evidence type="ECO:0000256" key="4">
    <source>
        <dbReference type="ARBA" id="ARBA00022490"/>
    </source>
</evidence>
<dbReference type="SUPFAM" id="SSF50447">
    <property type="entry name" value="Translation proteins"/>
    <property type="match status" value="1"/>
</dbReference>
<dbReference type="OMA" id="TCKERHI"/>
<dbReference type="eggNOG" id="KOG0458">
    <property type="taxonomic scope" value="Eukaryota"/>
</dbReference>
<comment type="function">
    <text evidence="1">This protein promotes the GTP-dependent binding of aminoacyl-tRNA to the A-site of ribosomes during protein biosynthesis.</text>
</comment>
<sequence>MQNDTSCISCEVCGVLRDLSLYFSNANEAESGAKRRNKHSGVSVLARSLFTPSGPKLKAVVFPDGFQGNKNAAGHMQASLGTLHKTYMALPFKFDVPSPDDMVSAGLKSSRHLRKAAPSVDFTRKEVMGDDDHVAVKDTSTDPSSSVKLGGIGGTSSGFATDYCIMGKKVMDDNDILVEKDTSTDPSSSVKLDETLILDNELQHLSIERKPKNSKAKIKKPVPVLQYKPEPWMLQGKDLEMPRQLNLAIVGHVDSGKSTLCGRLLHALGRISKKQMHKNEKEAKEKGKGSFAYAWAMDESADERARGITMNVGVAYFDTKNYQVVMLDSPGHKDFVPNMISGVTQADAAVLVVDASLGSFESGMGVNGVGQTKEHSQLIRSFGVENLIVAVNKMDSVEYSVERFNYVKSQLGIFLRSCGYKESAITWVPLSAMENENLVTAASDTRLSSWFHGTCLLEAIDSSAAPHRDVSKPLRLPICDVISSHVLGQVAVCGKVVCGAIRSDSKVLVMPSGELATVKIIERDSSRLSSARAGDNVAIGLQGIDPIHVMSGGVLCHPDYPVSVASSLELKILVLDIIVPILPGLQFELHAHHAKVSASLVRIVSLLDQKTGKASAKKPRMLTARQAAIIEVHYVSYELLQQMRLNMCLVVIVPGVCFVQVKLEREVCVEEFGTLKALGRAFLRSQGSTVAVGVVTRVVQAPEERAEQAS</sequence>
<dbReference type="FunFam" id="3.40.50.300:FF:001277">
    <property type="entry name" value="Elongation factor 1 alpha-like protein"/>
    <property type="match status" value="1"/>
</dbReference>
<keyword evidence="5" id="KW-0547">Nucleotide-binding</keyword>
<dbReference type="STRING" id="4572.M7ZHQ3"/>
<dbReference type="InterPro" id="IPR054696">
    <property type="entry name" value="GTP-eEF1A_C"/>
</dbReference>
<comment type="similarity">
    <text evidence="3">Belongs to the TRAFAC class translation factor GTPase superfamily. Classic translation factor GTPase family. EF-Tu/EF-1A subfamily.</text>
</comment>
<dbReference type="Pfam" id="PF22594">
    <property type="entry name" value="GTP-eEF1A_C"/>
    <property type="match status" value="2"/>
</dbReference>
<dbReference type="PRINTS" id="PR00315">
    <property type="entry name" value="ELONGATNFCT"/>
</dbReference>
<dbReference type="AlphaFoldDB" id="M7ZHQ3"/>
<dbReference type="InterPro" id="IPR050100">
    <property type="entry name" value="TRAFAC_GTPase_members"/>
</dbReference>
<dbReference type="PROSITE" id="PS51722">
    <property type="entry name" value="G_TR_2"/>
    <property type="match status" value="1"/>
</dbReference>
<comment type="subcellular location">
    <subcellularLocation>
        <location evidence="2">Cytoplasm</location>
    </subcellularLocation>
</comment>
<accession>M7ZHQ3</accession>
<evidence type="ECO:0000256" key="1">
    <source>
        <dbReference type="ARBA" id="ARBA00003982"/>
    </source>
</evidence>
<dbReference type="GO" id="GO:0003924">
    <property type="term" value="F:GTPase activity"/>
    <property type="evidence" value="ECO:0007669"/>
    <property type="project" value="InterPro"/>
</dbReference>